<protein>
    <recommendedName>
        <fullName evidence="3">Flagellar FliJ protein</fullName>
    </recommendedName>
</protein>
<name>A0A8J7V1Q5_9PROT</name>
<comment type="similarity">
    <text evidence="2">Belongs to the FliJ family.</text>
</comment>
<keyword evidence="13" id="KW-0969">Cilium</keyword>
<accession>A0A8J7V1Q5</accession>
<dbReference type="RefSeq" id="WP_210680612.1">
    <property type="nucleotide sequence ID" value="NZ_JAGMWN010000001.1"/>
</dbReference>
<keyword evidence="10" id="KW-1006">Bacterial flagellum protein export</keyword>
<dbReference type="GO" id="GO:0044781">
    <property type="term" value="P:bacterial-type flagellum organization"/>
    <property type="evidence" value="ECO:0007669"/>
    <property type="project" value="UniProtKB-KW"/>
</dbReference>
<dbReference type="Proteomes" id="UP000672602">
    <property type="component" value="Unassembled WGS sequence"/>
</dbReference>
<evidence type="ECO:0000256" key="3">
    <source>
        <dbReference type="ARBA" id="ARBA00020392"/>
    </source>
</evidence>
<keyword evidence="4" id="KW-0813">Transport</keyword>
<evidence type="ECO:0000256" key="12">
    <source>
        <dbReference type="SAM" id="MobiDB-lite"/>
    </source>
</evidence>
<comment type="subcellular location">
    <subcellularLocation>
        <location evidence="1">Cell membrane</location>
        <topology evidence="1">Peripheral membrane protein</topology>
        <orientation evidence="1">Cytoplasmic side</orientation>
    </subcellularLocation>
</comment>
<keyword evidence="14" id="KW-1185">Reference proteome</keyword>
<evidence type="ECO:0000256" key="9">
    <source>
        <dbReference type="ARBA" id="ARBA00023136"/>
    </source>
</evidence>
<dbReference type="GO" id="GO:0009288">
    <property type="term" value="C:bacterial-type flagellum"/>
    <property type="evidence" value="ECO:0007669"/>
    <property type="project" value="InterPro"/>
</dbReference>
<reference evidence="13" key="1">
    <citation type="submission" date="2021-04" db="EMBL/GenBank/DDBJ databases">
        <authorList>
            <person name="Zhang D.-C."/>
        </authorList>
    </citation>
    <scope>NUCLEOTIDE SEQUENCE</scope>
    <source>
        <strain evidence="13">CGMCC 1.15697</strain>
    </source>
</reference>
<gene>
    <name evidence="13" type="ORF">KAJ83_03515</name>
</gene>
<evidence type="ECO:0000256" key="6">
    <source>
        <dbReference type="ARBA" id="ARBA00022500"/>
    </source>
</evidence>
<dbReference type="GO" id="GO:0005886">
    <property type="term" value="C:plasma membrane"/>
    <property type="evidence" value="ECO:0007669"/>
    <property type="project" value="UniProtKB-SubCell"/>
</dbReference>
<keyword evidence="13" id="KW-0282">Flagellum</keyword>
<organism evidence="13 14">
    <name type="scientific">Marivibrio halodurans</name>
    <dbReference type="NCBI Taxonomy" id="2039722"/>
    <lineage>
        <taxon>Bacteria</taxon>
        <taxon>Pseudomonadati</taxon>
        <taxon>Pseudomonadota</taxon>
        <taxon>Alphaproteobacteria</taxon>
        <taxon>Rhodospirillales</taxon>
        <taxon>Rhodospirillaceae</taxon>
        <taxon>Marivibrio</taxon>
    </lineage>
</organism>
<keyword evidence="13" id="KW-0966">Cell projection</keyword>
<evidence type="ECO:0000256" key="1">
    <source>
        <dbReference type="ARBA" id="ARBA00004413"/>
    </source>
</evidence>
<dbReference type="GO" id="GO:0071973">
    <property type="term" value="P:bacterial-type flagellum-dependent cell motility"/>
    <property type="evidence" value="ECO:0007669"/>
    <property type="project" value="InterPro"/>
</dbReference>
<keyword evidence="5" id="KW-1003">Cell membrane</keyword>
<dbReference type="GO" id="GO:0006935">
    <property type="term" value="P:chemotaxis"/>
    <property type="evidence" value="ECO:0007669"/>
    <property type="project" value="UniProtKB-KW"/>
</dbReference>
<keyword evidence="9" id="KW-0472">Membrane</keyword>
<evidence type="ECO:0000256" key="5">
    <source>
        <dbReference type="ARBA" id="ARBA00022475"/>
    </source>
</evidence>
<evidence type="ECO:0000256" key="11">
    <source>
        <dbReference type="SAM" id="Coils"/>
    </source>
</evidence>
<dbReference type="Gene3D" id="1.10.287.1700">
    <property type="match status" value="1"/>
</dbReference>
<keyword evidence="8" id="KW-0653">Protein transport</keyword>
<evidence type="ECO:0000256" key="4">
    <source>
        <dbReference type="ARBA" id="ARBA00022448"/>
    </source>
</evidence>
<evidence type="ECO:0000256" key="8">
    <source>
        <dbReference type="ARBA" id="ARBA00022927"/>
    </source>
</evidence>
<keyword evidence="7" id="KW-1005">Bacterial flagellum biogenesis</keyword>
<dbReference type="Pfam" id="PF02050">
    <property type="entry name" value="FliJ"/>
    <property type="match status" value="1"/>
</dbReference>
<evidence type="ECO:0000256" key="10">
    <source>
        <dbReference type="ARBA" id="ARBA00023225"/>
    </source>
</evidence>
<keyword evidence="11" id="KW-0175">Coiled coil</keyword>
<sequence>MARRTLETLIRLGRFEVDEKRRDLGRLLDREAEMKETIRRLNEELREEQSVAATMRDQLPGQSYGAFAAAVKQRKVAQLDKLAELYPEIEQARAALADAFGALKKYEIAAANRAEAEAAAENRQETQDLDELGLSAHRRRE</sequence>
<feature type="region of interest" description="Disordered" evidence="12">
    <location>
        <begin position="118"/>
        <end position="141"/>
    </location>
</feature>
<proteinExistence type="inferred from homology"/>
<dbReference type="EMBL" id="JAGMWN010000001">
    <property type="protein sequence ID" value="MBP5856062.1"/>
    <property type="molecule type" value="Genomic_DNA"/>
</dbReference>
<evidence type="ECO:0000313" key="13">
    <source>
        <dbReference type="EMBL" id="MBP5856062.1"/>
    </source>
</evidence>
<dbReference type="AlphaFoldDB" id="A0A8J7V1Q5"/>
<dbReference type="InterPro" id="IPR012823">
    <property type="entry name" value="Flagell_FliJ"/>
</dbReference>
<dbReference type="InterPro" id="IPR053716">
    <property type="entry name" value="Flag_assembly_chemotaxis_eff"/>
</dbReference>
<evidence type="ECO:0000256" key="7">
    <source>
        <dbReference type="ARBA" id="ARBA00022795"/>
    </source>
</evidence>
<keyword evidence="6" id="KW-0145">Chemotaxis</keyword>
<dbReference type="GO" id="GO:0015031">
    <property type="term" value="P:protein transport"/>
    <property type="evidence" value="ECO:0007669"/>
    <property type="project" value="UniProtKB-KW"/>
</dbReference>
<feature type="coiled-coil region" evidence="11">
    <location>
        <begin position="24"/>
        <end position="58"/>
    </location>
</feature>
<comment type="caution">
    <text evidence="13">The sequence shown here is derived from an EMBL/GenBank/DDBJ whole genome shotgun (WGS) entry which is preliminary data.</text>
</comment>
<evidence type="ECO:0000256" key="2">
    <source>
        <dbReference type="ARBA" id="ARBA00010004"/>
    </source>
</evidence>
<evidence type="ECO:0000313" key="14">
    <source>
        <dbReference type="Proteomes" id="UP000672602"/>
    </source>
</evidence>